<evidence type="ECO:0000256" key="4">
    <source>
        <dbReference type="SAM" id="MobiDB-lite"/>
    </source>
</evidence>
<dbReference type="Gene3D" id="1.10.260.40">
    <property type="entry name" value="lambda repressor-like DNA-binding domains"/>
    <property type="match status" value="1"/>
</dbReference>
<protein>
    <submittedName>
        <fullName evidence="6">Helix-turn-helix transcriptional regulator</fullName>
    </submittedName>
</protein>
<keyword evidence="2" id="KW-0238">DNA-binding</keyword>
<feature type="domain" description="HTH cro/C1-type" evidence="5">
    <location>
        <begin position="20"/>
        <end position="74"/>
    </location>
</feature>
<dbReference type="Proteomes" id="UP001629288">
    <property type="component" value="Unassembled WGS sequence"/>
</dbReference>
<reference evidence="6 7" key="1">
    <citation type="journal article" date="2024" name="Chem. Sci.">
        <title>Discovery of megapolipeptins by genome mining of a Burkholderiales bacteria collection.</title>
        <authorList>
            <person name="Paulo B.S."/>
            <person name="Recchia M.J.J."/>
            <person name="Lee S."/>
            <person name="Fergusson C.H."/>
            <person name="Romanowski S.B."/>
            <person name="Hernandez A."/>
            <person name="Krull N."/>
            <person name="Liu D.Y."/>
            <person name="Cavanagh H."/>
            <person name="Bos A."/>
            <person name="Gray C.A."/>
            <person name="Murphy B.T."/>
            <person name="Linington R.G."/>
            <person name="Eustaquio A.S."/>
        </authorList>
    </citation>
    <scope>NUCLEOTIDE SEQUENCE [LARGE SCALE GENOMIC DNA]</scope>
    <source>
        <strain evidence="6 7">RL17-379-BIB-C</strain>
    </source>
</reference>
<evidence type="ECO:0000313" key="7">
    <source>
        <dbReference type="Proteomes" id="UP001629288"/>
    </source>
</evidence>
<comment type="caution">
    <text evidence="6">The sequence shown here is derived from an EMBL/GenBank/DDBJ whole genome shotgun (WGS) entry which is preliminary data.</text>
</comment>
<dbReference type="InterPro" id="IPR050807">
    <property type="entry name" value="TransReg_Diox_bact_type"/>
</dbReference>
<dbReference type="PROSITE" id="PS50943">
    <property type="entry name" value="HTH_CROC1"/>
    <property type="match status" value="1"/>
</dbReference>
<dbReference type="PANTHER" id="PTHR46797:SF23">
    <property type="entry name" value="HTH-TYPE TRANSCRIPTIONAL REGULATOR SUTR"/>
    <property type="match status" value="1"/>
</dbReference>
<accession>A0ABW9BXV3</accession>
<dbReference type="SMART" id="SM00530">
    <property type="entry name" value="HTH_XRE"/>
    <property type="match status" value="1"/>
</dbReference>
<dbReference type="EMBL" id="JAQQDH010000001">
    <property type="protein sequence ID" value="MFM0442868.1"/>
    <property type="molecule type" value="Genomic_DNA"/>
</dbReference>
<dbReference type="SUPFAM" id="SSF47413">
    <property type="entry name" value="lambda repressor-like DNA-binding domains"/>
    <property type="match status" value="1"/>
</dbReference>
<dbReference type="PANTHER" id="PTHR46797">
    <property type="entry name" value="HTH-TYPE TRANSCRIPTIONAL REGULATOR"/>
    <property type="match status" value="1"/>
</dbReference>
<evidence type="ECO:0000259" key="5">
    <source>
        <dbReference type="PROSITE" id="PS50943"/>
    </source>
</evidence>
<dbReference type="InterPro" id="IPR010982">
    <property type="entry name" value="Lambda_DNA-bd_dom_sf"/>
</dbReference>
<dbReference type="Pfam" id="PF01381">
    <property type="entry name" value="HTH_3"/>
    <property type="match status" value="1"/>
</dbReference>
<dbReference type="InterPro" id="IPR001387">
    <property type="entry name" value="Cro/C1-type_HTH"/>
</dbReference>
<dbReference type="RefSeq" id="WP_408127301.1">
    <property type="nucleotide sequence ID" value="NZ_JAQQDH010000001.1"/>
</dbReference>
<evidence type="ECO:0000256" key="2">
    <source>
        <dbReference type="ARBA" id="ARBA00023125"/>
    </source>
</evidence>
<evidence type="ECO:0000256" key="1">
    <source>
        <dbReference type="ARBA" id="ARBA00023015"/>
    </source>
</evidence>
<feature type="region of interest" description="Disordered" evidence="4">
    <location>
        <begin position="77"/>
        <end position="96"/>
    </location>
</feature>
<proteinExistence type="predicted"/>
<keyword evidence="1" id="KW-0805">Transcription regulation</keyword>
<evidence type="ECO:0000256" key="3">
    <source>
        <dbReference type="ARBA" id="ARBA00023163"/>
    </source>
</evidence>
<sequence length="96" mass="10370">MDDITTPQQMAARLRLATNLKLLRGKVGFSQETLAAKAGMHRNQVGLIERGTHGVTLDNLVSLANALGVEPSQLLIEPTETPRPIKTGRPKKTDAT</sequence>
<keyword evidence="7" id="KW-1185">Reference proteome</keyword>
<evidence type="ECO:0000313" key="6">
    <source>
        <dbReference type="EMBL" id="MFM0442868.1"/>
    </source>
</evidence>
<gene>
    <name evidence="6" type="ORF">PQR00_04655</name>
</gene>
<name>A0ABW9BXV3_9BURK</name>
<dbReference type="CDD" id="cd00093">
    <property type="entry name" value="HTH_XRE"/>
    <property type="match status" value="1"/>
</dbReference>
<keyword evidence="3" id="KW-0804">Transcription</keyword>
<organism evidence="6 7">
    <name type="scientific">Paraburkholderia strydomiana</name>
    <dbReference type="NCBI Taxonomy" id="1245417"/>
    <lineage>
        <taxon>Bacteria</taxon>
        <taxon>Pseudomonadati</taxon>
        <taxon>Pseudomonadota</taxon>
        <taxon>Betaproteobacteria</taxon>
        <taxon>Burkholderiales</taxon>
        <taxon>Burkholderiaceae</taxon>
        <taxon>Paraburkholderia</taxon>
    </lineage>
</organism>